<comment type="caution">
    <text evidence="2">The sequence shown here is derived from an EMBL/GenBank/DDBJ whole genome shotgun (WGS) entry which is preliminary data.</text>
</comment>
<dbReference type="Proteomes" id="UP000016057">
    <property type="component" value="Unassembled WGS sequence"/>
</dbReference>
<keyword evidence="3" id="KW-1185">Reference proteome</keyword>
<evidence type="ECO:0000313" key="3">
    <source>
        <dbReference type="Proteomes" id="UP000016057"/>
    </source>
</evidence>
<feature type="transmembrane region" description="Helical" evidence="1">
    <location>
        <begin position="74"/>
        <end position="100"/>
    </location>
</feature>
<keyword evidence="1" id="KW-0812">Transmembrane</keyword>
<name>K8Z9M7_9ENTE</name>
<accession>K8Z9M7</accession>
<dbReference type="AlphaFoldDB" id="K8Z9M7"/>
<reference evidence="2 3" key="1">
    <citation type="journal article" date="2013" name="Genome Announc.">
        <title>Draft Genome Sequence of Catellicoccus marimammalium, a Novel Species Commonly Found in Gull Feces.</title>
        <authorList>
            <person name="Weigand M.R."/>
            <person name="Ryu H."/>
            <person name="Bozcek L."/>
            <person name="Konstantinidis K.T."/>
            <person name="Santo Domingo J.W."/>
        </authorList>
    </citation>
    <scope>NUCLEOTIDE SEQUENCE [LARGE SCALE GENOMIC DNA]</scope>
    <source>
        <strain evidence="2 3">M35/04/3</strain>
    </source>
</reference>
<feature type="transmembrane region" description="Helical" evidence="1">
    <location>
        <begin position="43"/>
        <end position="62"/>
    </location>
</feature>
<proteinExistence type="predicted"/>
<protein>
    <submittedName>
        <fullName evidence="2">Uncharacterized protein</fullName>
    </submittedName>
</protein>
<keyword evidence="1" id="KW-0472">Membrane</keyword>
<feature type="transmembrane region" description="Helical" evidence="1">
    <location>
        <begin position="13"/>
        <end position="31"/>
    </location>
</feature>
<feature type="transmembrane region" description="Helical" evidence="1">
    <location>
        <begin position="131"/>
        <end position="148"/>
    </location>
</feature>
<evidence type="ECO:0000313" key="2">
    <source>
        <dbReference type="EMBL" id="EKU27540.1"/>
    </source>
</evidence>
<keyword evidence="1" id="KW-1133">Transmembrane helix</keyword>
<gene>
    <name evidence="2" type="ORF">C683_0321</name>
</gene>
<sequence length="149" mass="18159">MVFLAHLDQLVDLVVLVYLFLHHLFLVYYLYRHFLNHLDQDFLVYLALLVCLHLFLVCYLHLDLAYLLVDLVLYLVFLVYLVLLVCLVSLLVFLDLLVYLQQLHLKLLHWHNLPMYLHRIMKRISYHFRKYIHISQLKFFLCSLLILLF</sequence>
<evidence type="ECO:0000256" key="1">
    <source>
        <dbReference type="SAM" id="Phobius"/>
    </source>
</evidence>
<organism evidence="2 3">
    <name type="scientific">Catellicoccus marimammalium M35/04/3</name>
    <dbReference type="NCBI Taxonomy" id="1234409"/>
    <lineage>
        <taxon>Bacteria</taxon>
        <taxon>Bacillati</taxon>
        <taxon>Bacillota</taxon>
        <taxon>Bacilli</taxon>
        <taxon>Lactobacillales</taxon>
        <taxon>Enterococcaceae</taxon>
        <taxon>Catellicoccus</taxon>
    </lineage>
</organism>
<dbReference type="EMBL" id="AMYT01000011">
    <property type="protein sequence ID" value="EKU27540.1"/>
    <property type="molecule type" value="Genomic_DNA"/>
</dbReference>